<reference evidence="2 3" key="1">
    <citation type="submission" date="2019-01" db="EMBL/GenBank/DDBJ databases">
        <title>Sequencing of cultivated peanut Arachis hypogaea provides insights into genome evolution and oil improvement.</title>
        <authorList>
            <person name="Chen X."/>
        </authorList>
    </citation>
    <scope>NUCLEOTIDE SEQUENCE [LARGE SCALE GENOMIC DNA]</scope>
    <source>
        <strain evidence="3">cv. Fuhuasheng</strain>
        <tissue evidence="2">Leaves</tissue>
    </source>
</reference>
<keyword evidence="3" id="KW-1185">Reference proteome</keyword>
<dbReference type="EMBL" id="SDMP01000016">
    <property type="protein sequence ID" value="RYR03217.1"/>
    <property type="molecule type" value="Genomic_DNA"/>
</dbReference>
<accession>A0A444YMU3</accession>
<dbReference type="GO" id="GO:0005789">
    <property type="term" value="C:endoplasmic reticulum membrane"/>
    <property type="evidence" value="ECO:0007669"/>
    <property type="project" value="TreeGrafter"/>
</dbReference>
<dbReference type="PANTHER" id="PTHR45919:SF1">
    <property type="entry name" value="GDP-MAN:MAN(3)GLCNAC(2)-PP-DOL ALPHA-1,2-MANNOSYLTRANSFERASE"/>
    <property type="match status" value="1"/>
</dbReference>
<dbReference type="PANTHER" id="PTHR45919">
    <property type="entry name" value="GDP-MAN:MAN(3)GLCNAC(2)-PP-DOL ALPHA-1,2-MANNOSYLTRANSFERASE"/>
    <property type="match status" value="1"/>
</dbReference>
<dbReference type="AlphaFoldDB" id="A0A444YMU3"/>
<sequence length="182" mass="20721">MKQAAAIPYNLRCHSRVVGECYLRPRQVQSKTTLSESDEDDEPCLPETGKDEEPPLPEGGNVEIETAAKVSGEGAHGLQLEAFLVAVKRLDSSLPKPRLQFVGSCRNKSDEERLQMLKDKAIELNVNEQVEFHKNVTYRCSVLFMQRGKFDNNTRLVKSPSLMYNPREESLTRLEKEEQQRT</sequence>
<name>A0A444YMU3_ARAHY</name>
<gene>
    <name evidence="2" type="ORF">Ahy_B06g082071</name>
</gene>
<evidence type="ECO:0000313" key="3">
    <source>
        <dbReference type="Proteomes" id="UP000289738"/>
    </source>
</evidence>
<organism evidence="2 3">
    <name type="scientific">Arachis hypogaea</name>
    <name type="common">Peanut</name>
    <dbReference type="NCBI Taxonomy" id="3818"/>
    <lineage>
        <taxon>Eukaryota</taxon>
        <taxon>Viridiplantae</taxon>
        <taxon>Streptophyta</taxon>
        <taxon>Embryophyta</taxon>
        <taxon>Tracheophyta</taxon>
        <taxon>Spermatophyta</taxon>
        <taxon>Magnoliopsida</taxon>
        <taxon>eudicotyledons</taxon>
        <taxon>Gunneridae</taxon>
        <taxon>Pentapetalae</taxon>
        <taxon>rosids</taxon>
        <taxon>fabids</taxon>
        <taxon>Fabales</taxon>
        <taxon>Fabaceae</taxon>
        <taxon>Papilionoideae</taxon>
        <taxon>50 kb inversion clade</taxon>
        <taxon>dalbergioids sensu lato</taxon>
        <taxon>Dalbergieae</taxon>
        <taxon>Pterocarpus clade</taxon>
        <taxon>Arachis</taxon>
    </lineage>
</organism>
<dbReference type="Proteomes" id="UP000289738">
    <property type="component" value="Chromosome B06"/>
</dbReference>
<evidence type="ECO:0000256" key="1">
    <source>
        <dbReference type="SAM" id="MobiDB-lite"/>
    </source>
</evidence>
<comment type="caution">
    <text evidence="2">The sequence shown here is derived from an EMBL/GenBank/DDBJ whole genome shotgun (WGS) entry which is preliminary data.</text>
</comment>
<proteinExistence type="predicted"/>
<dbReference type="GO" id="GO:0004377">
    <property type="term" value="F:GDP-Man:Man(3)GlcNAc(2)-PP-Dol alpha-1,2-mannosyltransferase activity"/>
    <property type="evidence" value="ECO:0007669"/>
    <property type="project" value="InterPro"/>
</dbReference>
<evidence type="ECO:0000313" key="2">
    <source>
        <dbReference type="EMBL" id="RYR03217.1"/>
    </source>
</evidence>
<feature type="region of interest" description="Disordered" evidence="1">
    <location>
        <begin position="28"/>
        <end position="60"/>
    </location>
</feature>
<dbReference type="GO" id="GO:0006487">
    <property type="term" value="P:protein N-linked glycosylation"/>
    <property type="evidence" value="ECO:0007669"/>
    <property type="project" value="TreeGrafter"/>
</dbReference>
<dbReference type="InterPro" id="IPR038013">
    <property type="entry name" value="ALG11"/>
</dbReference>
<protein>
    <submittedName>
        <fullName evidence="2">Uncharacterized protein</fullName>
    </submittedName>
</protein>